<reference evidence="3 4" key="1">
    <citation type="journal article" date="2010" name="DNA Res.">
        <title>Bacterial lifestyle in a deep-sea hydrothermal vent chimney revealed by the genome sequence of the thermophilic bacterium Deferribacter desulfuricans SSM1.</title>
        <authorList>
            <person name="Takaki Y."/>
            <person name="Shimamura S."/>
            <person name="Nakagawa S."/>
            <person name="Fukuhara Y."/>
            <person name="Horikawa H."/>
            <person name="Ankai A."/>
            <person name="Harada T."/>
            <person name="Hosoyama A."/>
            <person name="Oguchi A."/>
            <person name="Fukui S."/>
            <person name="Fujita N."/>
            <person name="Takami H."/>
            <person name="Takai K."/>
        </authorList>
    </citation>
    <scope>NUCLEOTIDE SEQUENCE [LARGE SCALE GENOMIC DNA]</scope>
    <source>
        <strain evidence="4">DSM 14783 / JCM 11476 / NBRC 101012 / SSM1</strain>
    </source>
</reference>
<dbReference type="RefSeq" id="WP_013008096.1">
    <property type="nucleotide sequence ID" value="NC_013939.1"/>
</dbReference>
<dbReference type="SUPFAM" id="SSF56300">
    <property type="entry name" value="Metallo-dependent phosphatases"/>
    <property type="match status" value="1"/>
</dbReference>
<dbReference type="PANTHER" id="PTHR30337">
    <property type="entry name" value="COMPONENT OF ATP-DEPENDENT DSDNA EXONUCLEASE"/>
    <property type="match status" value="1"/>
</dbReference>
<dbReference type="Proteomes" id="UP000001520">
    <property type="component" value="Chromosome"/>
</dbReference>
<dbReference type="CDD" id="cd00840">
    <property type="entry name" value="MPP_Mre11_N"/>
    <property type="match status" value="1"/>
</dbReference>
<dbReference type="InterPro" id="IPR041796">
    <property type="entry name" value="Mre11_N"/>
</dbReference>
<name>D3PE27_DEFDS</name>
<dbReference type="KEGG" id="ddf:DEFDS_1389"/>
<dbReference type="Pfam" id="PF00149">
    <property type="entry name" value="Metallophos"/>
    <property type="match status" value="1"/>
</dbReference>
<dbReference type="HOGENOM" id="CLU_730993_0_0_0"/>
<evidence type="ECO:0000256" key="1">
    <source>
        <dbReference type="ARBA" id="ARBA00022801"/>
    </source>
</evidence>
<dbReference type="eggNOG" id="COG0420">
    <property type="taxonomic scope" value="Bacteria"/>
</dbReference>
<dbReference type="InterPro" id="IPR050535">
    <property type="entry name" value="DNA_Repair-Maintenance_Comp"/>
</dbReference>
<dbReference type="Gene3D" id="3.60.21.10">
    <property type="match status" value="1"/>
</dbReference>
<evidence type="ECO:0000259" key="2">
    <source>
        <dbReference type="Pfam" id="PF00149"/>
    </source>
</evidence>
<dbReference type="STRING" id="639282.DEFDS_1389"/>
<proteinExistence type="predicted"/>
<evidence type="ECO:0000313" key="4">
    <source>
        <dbReference type="Proteomes" id="UP000001520"/>
    </source>
</evidence>
<protein>
    <recommendedName>
        <fullName evidence="2">Calcineurin-like phosphoesterase domain-containing protein</fullName>
    </recommendedName>
</protein>
<gene>
    <name evidence="3" type="ordered locus">DEFDS_1389</name>
</gene>
<keyword evidence="4" id="KW-1185">Reference proteome</keyword>
<keyword evidence="1" id="KW-0378">Hydrolase</keyword>
<organism evidence="3 4">
    <name type="scientific">Deferribacter desulfuricans (strain DSM 14783 / JCM 11476 / NBRC 101012 / SSM1)</name>
    <dbReference type="NCBI Taxonomy" id="639282"/>
    <lineage>
        <taxon>Bacteria</taxon>
        <taxon>Pseudomonadati</taxon>
        <taxon>Deferribacterota</taxon>
        <taxon>Deferribacteres</taxon>
        <taxon>Deferribacterales</taxon>
        <taxon>Deferribacteraceae</taxon>
        <taxon>Deferribacter</taxon>
    </lineage>
</organism>
<feature type="domain" description="Calcineurin-like phosphoesterase" evidence="2">
    <location>
        <begin position="4"/>
        <end position="194"/>
    </location>
</feature>
<sequence>MGRIKFLHFSDLHLGRPLSFIKKGNSFSFYSKFFDELVELIQREGISFLVLAGDIFNSNYIEYRYRLLFKKFLKSINNCNVYYVAGNHDEYSEKFLSFLSSEKNFKVFEKNKISHYTDNGINIYGISFDFKKLGENPFSTLSEDYFLSPAICVLHCNLTDVVSDEHENYYPISIDRLTNFKANCYFALGHIHKYFLKSIDNKVVSYPGSPIPVRSNEVGERYVNIVEYDNGRFSVVKYPVGFRIEELEVKLEHSYSFSDIESILIELESNNSYYIVKFCGEIDAGVYEDLLISKMDLIDNISNIVDINMDNLIVKMDFERFSSPFLNIMKDEFAHLNLEINPKLLKFIRKYGIDIDFERAKKNGFDILSSRIFRDDIK</sequence>
<accession>D3PE27</accession>
<evidence type="ECO:0000313" key="3">
    <source>
        <dbReference type="EMBL" id="BAI80850.1"/>
    </source>
</evidence>
<dbReference type="GO" id="GO:0016787">
    <property type="term" value="F:hydrolase activity"/>
    <property type="evidence" value="ECO:0007669"/>
    <property type="project" value="UniProtKB-KW"/>
</dbReference>
<dbReference type="OrthoDB" id="9773856at2"/>
<dbReference type="EMBL" id="AP011529">
    <property type="protein sequence ID" value="BAI80850.1"/>
    <property type="molecule type" value="Genomic_DNA"/>
</dbReference>
<dbReference type="InterPro" id="IPR004843">
    <property type="entry name" value="Calcineurin-like_PHP"/>
</dbReference>
<dbReference type="InterPro" id="IPR029052">
    <property type="entry name" value="Metallo-depent_PP-like"/>
</dbReference>
<dbReference type="AlphaFoldDB" id="D3PE27"/>